<reference evidence="2" key="1">
    <citation type="journal article" date="2014" name="Int. J. Syst. Evol. Microbiol.">
        <title>Complete genome sequence of Corynebacterium casei LMG S-19264T (=DSM 44701T), isolated from a smear-ripened cheese.</title>
        <authorList>
            <consortium name="US DOE Joint Genome Institute (JGI-PGF)"/>
            <person name="Walter F."/>
            <person name="Albersmeier A."/>
            <person name="Kalinowski J."/>
            <person name="Ruckert C."/>
        </authorList>
    </citation>
    <scope>NUCLEOTIDE SEQUENCE</scope>
    <source>
        <strain evidence="2">JCM 31311</strain>
    </source>
</reference>
<feature type="region of interest" description="Disordered" evidence="1">
    <location>
        <begin position="15"/>
        <end position="39"/>
    </location>
</feature>
<dbReference type="AlphaFoldDB" id="A0A918FD09"/>
<protein>
    <submittedName>
        <fullName evidence="2">Uncharacterized protein</fullName>
    </submittedName>
</protein>
<dbReference type="RefSeq" id="WP_189093094.1">
    <property type="nucleotide sequence ID" value="NZ_BMQL01000054.1"/>
</dbReference>
<proteinExistence type="predicted"/>
<sequence length="121" mass="13341">MSDIKNALAQLRAARTTSEDAEGSVAEVESQPAAPTAQVVVPEEAAVRGRGEVKTLAGRVPLALHRELTRALLNASEELRVSKINVDEALEAAVRLVLRDPEVTERWHAQLREVRKERRES</sequence>
<keyword evidence="3" id="KW-1185">Reference proteome</keyword>
<dbReference type="Proteomes" id="UP000603865">
    <property type="component" value="Unassembled WGS sequence"/>
</dbReference>
<reference evidence="2" key="2">
    <citation type="submission" date="2020-09" db="EMBL/GenBank/DDBJ databases">
        <authorList>
            <person name="Sun Q."/>
            <person name="Ohkuma M."/>
        </authorList>
    </citation>
    <scope>NUCLEOTIDE SEQUENCE</scope>
    <source>
        <strain evidence="2">JCM 31311</strain>
    </source>
</reference>
<gene>
    <name evidence="2" type="ORF">GCM10008957_48400</name>
</gene>
<organism evidence="2 3">
    <name type="scientific">Deinococcus ruber</name>
    <dbReference type="NCBI Taxonomy" id="1848197"/>
    <lineage>
        <taxon>Bacteria</taxon>
        <taxon>Thermotogati</taxon>
        <taxon>Deinococcota</taxon>
        <taxon>Deinococci</taxon>
        <taxon>Deinococcales</taxon>
        <taxon>Deinococcaceae</taxon>
        <taxon>Deinococcus</taxon>
    </lineage>
</organism>
<evidence type="ECO:0000313" key="3">
    <source>
        <dbReference type="Proteomes" id="UP000603865"/>
    </source>
</evidence>
<comment type="caution">
    <text evidence="2">The sequence shown here is derived from an EMBL/GenBank/DDBJ whole genome shotgun (WGS) entry which is preliminary data.</text>
</comment>
<evidence type="ECO:0000313" key="2">
    <source>
        <dbReference type="EMBL" id="GGR32103.1"/>
    </source>
</evidence>
<name>A0A918FD09_9DEIO</name>
<evidence type="ECO:0000256" key="1">
    <source>
        <dbReference type="SAM" id="MobiDB-lite"/>
    </source>
</evidence>
<dbReference type="EMBL" id="BMQL01000054">
    <property type="protein sequence ID" value="GGR32103.1"/>
    <property type="molecule type" value="Genomic_DNA"/>
</dbReference>
<accession>A0A918FD09</accession>